<sequence>EDAPQPHLLQVSQEVGDPLTGGGTVSWVLGNQVRESQFIHFVGKESHISDGDGWDDECTSSLFVTLNTGAGPMFPPCLASMEYQVARWDAAQQSCQELAADPWCKEHMLLKKGKKTKLSTKWSAP</sequence>
<feature type="non-terminal residue" evidence="1">
    <location>
        <position position="1"/>
    </location>
</feature>
<reference evidence="1 2" key="1">
    <citation type="submission" date="2021-06" db="EMBL/GenBank/DDBJ databases">
        <authorList>
            <person name="Palmer J.M."/>
        </authorList>
    </citation>
    <scope>NUCLEOTIDE SEQUENCE [LARGE SCALE GENOMIC DNA]</scope>
    <source>
        <strain evidence="1 2">AS_MEX2019</strain>
        <tissue evidence="1">Muscle</tissue>
    </source>
</reference>
<accession>A0ABV0YGR0</accession>
<evidence type="ECO:0000313" key="2">
    <source>
        <dbReference type="Proteomes" id="UP001469553"/>
    </source>
</evidence>
<protein>
    <submittedName>
        <fullName evidence="1">Uncharacterized protein</fullName>
    </submittedName>
</protein>
<name>A0ABV0YGR0_9TELE</name>
<gene>
    <name evidence="1" type="ORF">AMECASPLE_027978</name>
</gene>
<evidence type="ECO:0000313" key="1">
    <source>
        <dbReference type="EMBL" id="MEQ2292941.1"/>
    </source>
</evidence>
<keyword evidence="2" id="KW-1185">Reference proteome</keyword>
<comment type="caution">
    <text evidence="1">The sequence shown here is derived from an EMBL/GenBank/DDBJ whole genome shotgun (WGS) entry which is preliminary data.</text>
</comment>
<dbReference type="Proteomes" id="UP001469553">
    <property type="component" value="Unassembled WGS sequence"/>
</dbReference>
<dbReference type="EMBL" id="JAHRIP010031240">
    <property type="protein sequence ID" value="MEQ2292941.1"/>
    <property type="molecule type" value="Genomic_DNA"/>
</dbReference>
<organism evidence="1 2">
    <name type="scientific">Ameca splendens</name>
    <dbReference type="NCBI Taxonomy" id="208324"/>
    <lineage>
        <taxon>Eukaryota</taxon>
        <taxon>Metazoa</taxon>
        <taxon>Chordata</taxon>
        <taxon>Craniata</taxon>
        <taxon>Vertebrata</taxon>
        <taxon>Euteleostomi</taxon>
        <taxon>Actinopterygii</taxon>
        <taxon>Neopterygii</taxon>
        <taxon>Teleostei</taxon>
        <taxon>Neoteleostei</taxon>
        <taxon>Acanthomorphata</taxon>
        <taxon>Ovalentaria</taxon>
        <taxon>Atherinomorphae</taxon>
        <taxon>Cyprinodontiformes</taxon>
        <taxon>Goodeidae</taxon>
        <taxon>Ameca</taxon>
    </lineage>
</organism>
<proteinExistence type="predicted"/>